<feature type="region of interest" description="Disordered" evidence="6">
    <location>
        <begin position="187"/>
        <end position="225"/>
    </location>
</feature>
<comment type="caution">
    <text evidence="8">The sequence shown here is derived from an EMBL/GenBank/DDBJ whole genome shotgun (WGS) entry which is preliminary data.</text>
</comment>
<proteinExistence type="predicted"/>
<keyword evidence="5" id="KW-0539">Nucleus</keyword>
<dbReference type="PANTHER" id="PTHR10328:SF3">
    <property type="entry name" value="PROTEIN MAX"/>
    <property type="match status" value="1"/>
</dbReference>
<reference evidence="8" key="1">
    <citation type="submission" date="2023-03" db="EMBL/GenBank/DDBJ databases">
        <title>Massive genome expansion in bonnet fungi (Mycena s.s.) driven by repeated elements and novel gene families across ecological guilds.</title>
        <authorList>
            <consortium name="Lawrence Berkeley National Laboratory"/>
            <person name="Harder C.B."/>
            <person name="Miyauchi S."/>
            <person name="Viragh M."/>
            <person name="Kuo A."/>
            <person name="Thoen E."/>
            <person name="Andreopoulos B."/>
            <person name="Lu D."/>
            <person name="Skrede I."/>
            <person name="Drula E."/>
            <person name="Henrissat B."/>
            <person name="Morin E."/>
            <person name="Kohler A."/>
            <person name="Barry K."/>
            <person name="LaButti K."/>
            <person name="Morin E."/>
            <person name="Salamov A."/>
            <person name="Lipzen A."/>
            <person name="Mereny Z."/>
            <person name="Hegedus B."/>
            <person name="Baldrian P."/>
            <person name="Stursova M."/>
            <person name="Weitz H."/>
            <person name="Taylor A."/>
            <person name="Grigoriev I.V."/>
            <person name="Nagy L.G."/>
            <person name="Martin F."/>
            <person name="Kauserud H."/>
        </authorList>
    </citation>
    <scope>NUCLEOTIDE SEQUENCE</scope>
    <source>
        <strain evidence="8">CBHHK200</strain>
    </source>
</reference>
<evidence type="ECO:0000256" key="4">
    <source>
        <dbReference type="ARBA" id="ARBA00023163"/>
    </source>
</evidence>
<evidence type="ECO:0000259" key="7">
    <source>
        <dbReference type="PROSITE" id="PS50888"/>
    </source>
</evidence>
<sequence length="290" mass="32232">MSTSSSPIVARPPCLLPSLSLLPVDAEYFSTVLVPRSSTDGDATSEKARDSTAARRASHNAVERQRRDKLNARIMELASLLPNLAGVRRPSRIAITKSSIAHVLSSRKHRILAAQQLRALHIENESLRAEINQWRQRAGVPTVIEPRRDSAFMLVYTGAELELDPLDGYDDDDFEEHYNGATIPAAHQHHPMPQRYPQSHSPFAYGASPPSSSSGFPSPYSTPPTSANDFIIPPPPYATNFDMPPAHEPRIVCPTPANPFEAQQFMLKTEDDEWVMYSTPPTQFQDPRGW</sequence>
<keyword evidence="2" id="KW-0238">DNA-binding</keyword>
<gene>
    <name evidence="8" type="ORF">C8F04DRAFT_1393902</name>
</gene>
<feature type="compositionally biased region" description="Basic and acidic residues" evidence="6">
    <location>
        <begin position="44"/>
        <end position="53"/>
    </location>
</feature>
<dbReference type="PROSITE" id="PS50888">
    <property type="entry name" value="BHLH"/>
    <property type="match status" value="1"/>
</dbReference>
<dbReference type="GO" id="GO:0046983">
    <property type="term" value="F:protein dimerization activity"/>
    <property type="evidence" value="ECO:0007669"/>
    <property type="project" value="InterPro"/>
</dbReference>
<accession>A0AAD6T147</accession>
<evidence type="ECO:0000256" key="2">
    <source>
        <dbReference type="ARBA" id="ARBA00023125"/>
    </source>
</evidence>
<protein>
    <recommendedName>
        <fullName evidence="7">BHLH domain-containing protein</fullName>
    </recommendedName>
</protein>
<feature type="region of interest" description="Disordered" evidence="6">
    <location>
        <begin position="38"/>
        <end position="64"/>
    </location>
</feature>
<evidence type="ECO:0000256" key="3">
    <source>
        <dbReference type="ARBA" id="ARBA00023159"/>
    </source>
</evidence>
<dbReference type="GO" id="GO:0090575">
    <property type="term" value="C:RNA polymerase II transcription regulator complex"/>
    <property type="evidence" value="ECO:0007669"/>
    <property type="project" value="TreeGrafter"/>
</dbReference>
<dbReference type="Proteomes" id="UP001218188">
    <property type="component" value="Unassembled WGS sequence"/>
</dbReference>
<dbReference type="InterPro" id="IPR036638">
    <property type="entry name" value="HLH_DNA-bd_sf"/>
</dbReference>
<dbReference type="GO" id="GO:0003677">
    <property type="term" value="F:DNA binding"/>
    <property type="evidence" value="ECO:0007669"/>
    <property type="project" value="UniProtKB-KW"/>
</dbReference>
<feature type="domain" description="BHLH" evidence="7">
    <location>
        <begin position="54"/>
        <end position="106"/>
    </location>
</feature>
<organism evidence="8 9">
    <name type="scientific">Mycena alexandri</name>
    <dbReference type="NCBI Taxonomy" id="1745969"/>
    <lineage>
        <taxon>Eukaryota</taxon>
        <taxon>Fungi</taxon>
        <taxon>Dikarya</taxon>
        <taxon>Basidiomycota</taxon>
        <taxon>Agaricomycotina</taxon>
        <taxon>Agaricomycetes</taxon>
        <taxon>Agaricomycetidae</taxon>
        <taxon>Agaricales</taxon>
        <taxon>Marasmiineae</taxon>
        <taxon>Mycenaceae</taxon>
        <taxon>Mycena</taxon>
    </lineage>
</organism>
<dbReference type="GO" id="GO:0045944">
    <property type="term" value="P:positive regulation of transcription by RNA polymerase II"/>
    <property type="evidence" value="ECO:0007669"/>
    <property type="project" value="TreeGrafter"/>
</dbReference>
<evidence type="ECO:0000313" key="9">
    <source>
        <dbReference type="Proteomes" id="UP001218188"/>
    </source>
</evidence>
<dbReference type="InterPro" id="IPR011598">
    <property type="entry name" value="bHLH_dom"/>
</dbReference>
<feature type="compositionally biased region" description="Low complexity" evidence="6">
    <location>
        <begin position="201"/>
        <end position="225"/>
    </location>
</feature>
<dbReference type="AlphaFoldDB" id="A0AAD6T147"/>
<keyword evidence="3" id="KW-0010">Activator</keyword>
<evidence type="ECO:0000256" key="5">
    <source>
        <dbReference type="ARBA" id="ARBA00023242"/>
    </source>
</evidence>
<evidence type="ECO:0000256" key="6">
    <source>
        <dbReference type="SAM" id="MobiDB-lite"/>
    </source>
</evidence>
<evidence type="ECO:0000256" key="1">
    <source>
        <dbReference type="ARBA" id="ARBA00023015"/>
    </source>
</evidence>
<dbReference type="Gene3D" id="4.10.280.10">
    <property type="entry name" value="Helix-loop-helix DNA-binding domain"/>
    <property type="match status" value="1"/>
</dbReference>
<keyword evidence="1" id="KW-0805">Transcription regulation</keyword>
<keyword evidence="4" id="KW-0804">Transcription</keyword>
<dbReference type="SUPFAM" id="SSF47459">
    <property type="entry name" value="HLH, helix-loop-helix DNA-binding domain"/>
    <property type="match status" value="1"/>
</dbReference>
<evidence type="ECO:0000313" key="8">
    <source>
        <dbReference type="EMBL" id="KAJ7036881.1"/>
    </source>
</evidence>
<dbReference type="Pfam" id="PF00010">
    <property type="entry name" value="HLH"/>
    <property type="match status" value="1"/>
</dbReference>
<name>A0AAD6T147_9AGAR</name>
<dbReference type="SMART" id="SM00353">
    <property type="entry name" value="HLH"/>
    <property type="match status" value="1"/>
</dbReference>
<dbReference type="GO" id="GO:0003700">
    <property type="term" value="F:DNA-binding transcription factor activity"/>
    <property type="evidence" value="ECO:0007669"/>
    <property type="project" value="TreeGrafter"/>
</dbReference>
<dbReference type="PANTHER" id="PTHR10328">
    <property type="entry name" value="PROTEIN MAX MYC-ASSOCIATED FACTOR X"/>
    <property type="match status" value="1"/>
</dbReference>
<keyword evidence="9" id="KW-1185">Reference proteome</keyword>
<dbReference type="EMBL" id="JARJCM010000040">
    <property type="protein sequence ID" value="KAJ7036881.1"/>
    <property type="molecule type" value="Genomic_DNA"/>
</dbReference>